<evidence type="ECO:0000313" key="2">
    <source>
        <dbReference type="Proteomes" id="UP000189703"/>
    </source>
</evidence>
<proteinExistence type="predicted"/>
<dbReference type="Proteomes" id="UP000189703">
    <property type="component" value="Unplaced"/>
</dbReference>
<evidence type="ECO:0000259" key="1">
    <source>
        <dbReference type="Pfam" id="PF07727"/>
    </source>
</evidence>
<dbReference type="InParanoid" id="A0A1U8Q8A5"/>
<sequence length="294" mass="33074">MAAERKAPEDNGTWVIIDLPPNKRVVGCKWVFKTKYKSDGTIERHKARLVAKGFTQTEGLDYTRTYSPVSKLTTLRCLLAVAATQNWHLFQLDVNKAMSPYQIPLRPQTGLSELQSQADYSPFTQRRGTSYTTVLVYVNDILLAGNGIAAIDAIKAYLHSQFHLKDFGVLKYLFGLEVALSPSGIFLSQRKYALDIVHDYGLTNAKPTAFPMDQNSRFDDTQGELLVDATHYRRLLGCLQYLTVTRPDILYAVDTLSQFSRKPKKVHWDAALRILRYIKATPGHGILLSSTSSL</sequence>
<organism evidence="2 3">
    <name type="scientific">Nelumbo nucifera</name>
    <name type="common">Sacred lotus</name>
    <dbReference type="NCBI Taxonomy" id="4432"/>
    <lineage>
        <taxon>Eukaryota</taxon>
        <taxon>Viridiplantae</taxon>
        <taxon>Streptophyta</taxon>
        <taxon>Embryophyta</taxon>
        <taxon>Tracheophyta</taxon>
        <taxon>Spermatophyta</taxon>
        <taxon>Magnoliopsida</taxon>
        <taxon>Proteales</taxon>
        <taxon>Nelumbonaceae</taxon>
        <taxon>Nelumbo</taxon>
    </lineage>
</organism>
<name>A0A1U8Q8A5_NELNU</name>
<keyword evidence="2" id="KW-1185">Reference proteome</keyword>
<accession>A0A1U8Q8A5</accession>
<feature type="domain" description="Reverse transcriptase Ty1/copia-type" evidence="1">
    <location>
        <begin position="11"/>
        <end position="97"/>
    </location>
</feature>
<dbReference type="STRING" id="4432.A0A1U8Q8A5"/>
<dbReference type="OrthoDB" id="1711174at2759"/>
<dbReference type="PANTHER" id="PTHR11439">
    <property type="entry name" value="GAG-POL-RELATED RETROTRANSPOSON"/>
    <property type="match status" value="1"/>
</dbReference>
<dbReference type="PANTHER" id="PTHR11439:SF515">
    <property type="entry name" value="GAG-POL POLYPROTEIN"/>
    <property type="match status" value="1"/>
</dbReference>
<feature type="domain" description="Reverse transcriptase Ty1/copia-type" evidence="1">
    <location>
        <begin position="121"/>
        <end position="212"/>
    </location>
</feature>
<dbReference type="InterPro" id="IPR013103">
    <property type="entry name" value="RVT_2"/>
</dbReference>
<evidence type="ECO:0000313" key="3">
    <source>
        <dbReference type="RefSeq" id="XP_019054310.1"/>
    </source>
</evidence>
<dbReference type="Pfam" id="PF07727">
    <property type="entry name" value="RVT_2"/>
    <property type="match status" value="2"/>
</dbReference>
<gene>
    <name evidence="3" type="primary">LOC109115091</name>
</gene>
<protein>
    <submittedName>
        <fullName evidence="3">Uncharacterized protein LOC109115091</fullName>
    </submittedName>
</protein>
<dbReference type="RefSeq" id="XP_019054310.1">
    <property type="nucleotide sequence ID" value="XM_019198765.1"/>
</dbReference>
<dbReference type="OMA" id="DATHYRR"/>
<dbReference type="SUPFAM" id="SSF56672">
    <property type="entry name" value="DNA/RNA polymerases"/>
    <property type="match status" value="1"/>
</dbReference>
<dbReference type="AlphaFoldDB" id="A0A1U8Q8A5"/>
<reference evidence="3" key="1">
    <citation type="submission" date="2025-08" db="UniProtKB">
        <authorList>
            <consortium name="RefSeq"/>
        </authorList>
    </citation>
    <scope>IDENTIFICATION</scope>
</reference>
<dbReference type="KEGG" id="nnu:109115091"/>
<dbReference type="InterPro" id="IPR043502">
    <property type="entry name" value="DNA/RNA_pol_sf"/>
</dbReference>
<dbReference type="GeneID" id="109115091"/>